<proteinExistence type="predicted"/>
<dbReference type="InterPro" id="IPR027417">
    <property type="entry name" value="P-loop_NTPase"/>
</dbReference>
<dbReference type="EMBL" id="JADGIZ020000003">
    <property type="protein sequence ID" value="KAL2919506.1"/>
    <property type="molecule type" value="Genomic_DNA"/>
</dbReference>
<dbReference type="Pfam" id="PF00004">
    <property type="entry name" value="AAA"/>
    <property type="match status" value="1"/>
</dbReference>
<evidence type="ECO:0000313" key="4">
    <source>
        <dbReference type="Proteomes" id="UP001527925"/>
    </source>
</evidence>
<dbReference type="InterPro" id="IPR003593">
    <property type="entry name" value="AAA+_ATPase"/>
</dbReference>
<reference evidence="3 4" key="1">
    <citation type="submission" date="2023-09" db="EMBL/GenBank/DDBJ databases">
        <title>Pangenome analysis of Batrachochytrium dendrobatidis and related Chytrids.</title>
        <authorList>
            <person name="Yacoub M.N."/>
            <person name="Stajich J.E."/>
            <person name="James T.Y."/>
        </authorList>
    </citation>
    <scope>NUCLEOTIDE SEQUENCE [LARGE SCALE GENOMIC DNA]</scope>
    <source>
        <strain evidence="3 4">JEL0888</strain>
    </source>
</reference>
<dbReference type="Gene3D" id="3.40.50.300">
    <property type="entry name" value="P-loop containing nucleotide triphosphate hydrolases"/>
    <property type="match status" value="1"/>
</dbReference>
<protein>
    <recommendedName>
        <fullName evidence="2">AAA+ ATPase domain-containing protein</fullName>
    </recommendedName>
</protein>
<keyword evidence="4" id="KW-1185">Reference proteome</keyword>
<organism evidence="3 4">
    <name type="scientific">Polyrhizophydium stewartii</name>
    <dbReference type="NCBI Taxonomy" id="2732419"/>
    <lineage>
        <taxon>Eukaryota</taxon>
        <taxon>Fungi</taxon>
        <taxon>Fungi incertae sedis</taxon>
        <taxon>Chytridiomycota</taxon>
        <taxon>Chytridiomycota incertae sedis</taxon>
        <taxon>Chytridiomycetes</taxon>
        <taxon>Rhizophydiales</taxon>
        <taxon>Rhizophydiales incertae sedis</taxon>
        <taxon>Polyrhizophydium</taxon>
    </lineage>
</organism>
<feature type="domain" description="AAA+ ATPase" evidence="2">
    <location>
        <begin position="470"/>
        <end position="583"/>
    </location>
</feature>
<evidence type="ECO:0000256" key="1">
    <source>
        <dbReference type="SAM" id="MobiDB-lite"/>
    </source>
</evidence>
<dbReference type="SMART" id="SM00382">
    <property type="entry name" value="AAA"/>
    <property type="match status" value="1"/>
</dbReference>
<evidence type="ECO:0000259" key="2">
    <source>
        <dbReference type="SMART" id="SM00382"/>
    </source>
</evidence>
<dbReference type="PANTHER" id="PTHR46411:SF3">
    <property type="entry name" value="AAA+ ATPASE DOMAIN-CONTAINING PROTEIN"/>
    <property type="match status" value="1"/>
</dbReference>
<comment type="caution">
    <text evidence="3">The sequence shown here is derived from an EMBL/GenBank/DDBJ whole genome shotgun (WGS) entry which is preliminary data.</text>
</comment>
<dbReference type="CDD" id="cd19481">
    <property type="entry name" value="RecA-like_protease"/>
    <property type="match status" value="1"/>
</dbReference>
<dbReference type="PANTHER" id="PTHR46411">
    <property type="entry name" value="FAMILY ATPASE, PUTATIVE-RELATED"/>
    <property type="match status" value="1"/>
</dbReference>
<feature type="region of interest" description="Disordered" evidence="1">
    <location>
        <begin position="1"/>
        <end position="37"/>
    </location>
</feature>
<dbReference type="InterPro" id="IPR003959">
    <property type="entry name" value="ATPase_AAA_core"/>
</dbReference>
<accession>A0ABR4NIZ2</accession>
<dbReference type="Proteomes" id="UP001527925">
    <property type="component" value="Unassembled WGS sequence"/>
</dbReference>
<name>A0ABR4NIZ2_9FUNG</name>
<evidence type="ECO:0000313" key="3">
    <source>
        <dbReference type="EMBL" id="KAL2919506.1"/>
    </source>
</evidence>
<sequence>MPPQRSTGGAAGGRFPDERSPPPPAPPAVARPSSKAAKIPGPADAFFVVEGEPGAESIALLDAGQLEKGCLSLRVVVRQFLGVGQQRAMPRDSLFNILGRLRALKLLLAEYNAGIDSSGGAASDGTDRHWHGMYVRRRTLDQLSAFGFQTDNPATRLFVPGLDELLALGESLYAEELAAARELIASGKVVFEALAELYRPGEAVCGVTSLGGTLASFRVAESYFDVKRTLMGFEKVFHVVLEFVASMGEHFAVVRFEEVMSGWLGVRARPISEMSYAPLSAADAAYFERRGEAYAKYGAAGASFLRHSAGSFFPHSTSASKAGGGGALLGSARTNASGRIMVDTARGIQLGHHASQGLDEPTNAMIQMAGRYRRWANDQRQRSSGATPESLFVLPMLTQPLVKFAWPALVGFSFSVKAWGHVLVDGLGPIEFNKDAFDQLVLPSANKRLIRALVTFGAEQFDDIIAGKSGGSIFLLHGPPGVGKTLTAEAIAEQLQRPLYYVTMGELGTTPDEMERRLSDVLDLCAEWNALTLIDEADVFLETRSSADVVRNAMVCVMLRLLEYHRGILFLTTNRIREFDPAFESRVTVALRYTHLDPPAREQVWRNLVGKVGIAIGDVDFAKLAAHEMNGRQIKNAVRLALALARDAGTPLMQEWLDQSISITAAARVEMKNAQNF</sequence>
<gene>
    <name evidence="3" type="ORF">HK105_201153</name>
</gene>
<dbReference type="SUPFAM" id="SSF52540">
    <property type="entry name" value="P-loop containing nucleoside triphosphate hydrolases"/>
    <property type="match status" value="1"/>
</dbReference>